<dbReference type="EMBL" id="AP018933">
    <property type="protein sequence ID" value="BBG30476.1"/>
    <property type="molecule type" value="Genomic_DNA"/>
</dbReference>
<reference evidence="2 3" key="1">
    <citation type="submission" date="2018-09" db="EMBL/GenBank/DDBJ databases">
        <title>Zymobacter palmae IAM14233 (=T109) whole genome analysis.</title>
        <authorList>
            <person name="Yanase H."/>
        </authorList>
    </citation>
    <scope>NUCLEOTIDE SEQUENCE [LARGE SCALE GENOMIC DNA]</scope>
    <source>
        <strain evidence="2 3">IAM14233</strain>
    </source>
</reference>
<organism evidence="2 3">
    <name type="scientific">Zymobacter palmae</name>
    <dbReference type="NCBI Taxonomy" id="33074"/>
    <lineage>
        <taxon>Bacteria</taxon>
        <taxon>Pseudomonadati</taxon>
        <taxon>Pseudomonadota</taxon>
        <taxon>Gammaproteobacteria</taxon>
        <taxon>Oceanospirillales</taxon>
        <taxon>Halomonadaceae</taxon>
        <taxon>Zymobacter group</taxon>
        <taxon>Zymobacter</taxon>
    </lineage>
</organism>
<dbReference type="KEGG" id="zpl:ZBT109_1722"/>
<protein>
    <submittedName>
        <fullName evidence="2">Uncharacterized lipoprotein</fullName>
    </submittedName>
</protein>
<name>A0A348HFS4_9GAMM</name>
<dbReference type="Proteomes" id="UP000267342">
    <property type="component" value="Chromosome"/>
</dbReference>
<keyword evidence="3" id="KW-1185">Reference proteome</keyword>
<dbReference type="STRING" id="1123510.GCA_000620025_00911"/>
<dbReference type="RefSeq" id="WP_027706000.1">
    <property type="nucleotide sequence ID" value="NZ_AP018933.1"/>
</dbReference>
<dbReference type="PROSITE" id="PS51257">
    <property type="entry name" value="PROKAR_LIPOPROTEIN"/>
    <property type="match status" value="1"/>
</dbReference>
<feature type="signal peptide" evidence="1">
    <location>
        <begin position="1"/>
        <end position="17"/>
    </location>
</feature>
<gene>
    <name evidence="2" type="ORF">ZBT109_1722</name>
</gene>
<proteinExistence type="predicted"/>
<dbReference type="OrthoDB" id="6199301at2"/>
<evidence type="ECO:0000313" key="3">
    <source>
        <dbReference type="Proteomes" id="UP000267342"/>
    </source>
</evidence>
<evidence type="ECO:0000313" key="2">
    <source>
        <dbReference type="EMBL" id="BBG30476.1"/>
    </source>
</evidence>
<accession>A0A348HFS4</accession>
<evidence type="ECO:0000256" key="1">
    <source>
        <dbReference type="SAM" id="SignalP"/>
    </source>
</evidence>
<keyword evidence="1" id="KW-0732">Signal</keyword>
<dbReference type="AlphaFoldDB" id="A0A348HFS4"/>
<keyword evidence="2" id="KW-0449">Lipoprotein</keyword>
<feature type="chain" id="PRO_5016666350" evidence="1">
    <location>
        <begin position="18"/>
        <end position="91"/>
    </location>
</feature>
<sequence>MKLSRMTWGLAALAMVAALTGCRGGGYYHDRNTEYVNAELTAPLELPATRNNFNYHDAMPVPAVNTTFQAPQGHFEVPRPQGLTGTDNVAK</sequence>